<organism evidence="2 3">
    <name type="scientific">Chlamydomonas incerta</name>
    <dbReference type="NCBI Taxonomy" id="51695"/>
    <lineage>
        <taxon>Eukaryota</taxon>
        <taxon>Viridiplantae</taxon>
        <taxon>Chlorophyta</taxon>
        <taxon>core chlorophytes</taxon>
        <taxon>Chlorophyceae</taxon>
        <taxon>CS clade</taxon>
        <taxon>Chlamydomonadales</taxon>
        <taxon>Chlamydomonadaceae</taxon>
        <taxon>Chlamydomonas</taxon>
    </lineage>
</organism>
<dbReference type="AlphaFoldDB" id="A0A835T8G5"/>
<protein>
    <submittedName>
        <fullName evidence="2">Uncharacterized protein</fullName>
    </submittedName>
</protein>
<dbReference type="EMBL" id="JAEHOC010000014">
    <property type="protein sequence ID" value="KAG2435724.1"/>
    <property type="molecule type" value="Genomic_DNA"/>
</dbReference>
<evidence type="ECO:0000256" key="1">
    <source>
        <dbReference type="SAM" id="MobiDB-lite"/>
    </source>
</evidence>
<comment type="caution">
    <text evidence="2">The sequence shown here is derived from an EMBL/GenBank/DDBJ whole genome shotgun (WGS) entry which is preliminary data.</text>
</comment>
<sequence>MHPNTEQSSTVEAATSTEQSSTVEAATNTEQSSTAEAATNTEQSSTVEAATNMGGMMKPSILAPGGVDRLVGSLISNCVARNLLGSQPTS</sequence>
<proteinExistence type="predicted"/>
<evidence type="ECO:0000313" key="2">
    <source>
        <dbReference type="EMBL" id="KAG2435724.1"/>
    </source>
</evidence>
<feature type="region of interest" description="Disordered" evidence="1">
    <location>
        <begin position="1"/>
        <end position="48"/>
    </location>
</feature>
<reference evidence="2" key="1">
    <citation type="journal article" date="2020" name="bioRxiv">
        <title>Comparative genomics of Chlamydomonas.</title>
        <authorList>
            <person name="Craig R.J."/>
            <person name="Hasan A.R."/>
            <person name="Ness R.W."/>
            <person name="Keightley P.D."/>
        </authorList>
    </citation>
    <scope>NUCLEOTIDE SEQUENCE</scope>
    <source>
        <strain evidence="2">SAG 7.73</strain>
    </source>
</reference>
<dbReference type="Proteomes" id="UP000650467">
    <property type="component" value="Unassembled WGS sequence"/>
</dbReference>
<evidence type="ECO:0000313" key="3">
    <source>
        <dbReference type="Proteomes" id="UP000650467"/>
    </source>
</evidence>
<gene>
    <name evidence="2" type="ORF">HXX76_006921</name>
</gene>
<accession>A0A835T8G5</accession>
<name>A0A835T8G5_CHLIN</name>
<keyword evidence="3" id="KW-1185">Reference proteome</keyword>